<dbReference type="STRING" id="1324314.BVG16_20990"/>
<evidence type="ECO:0000256" key="5">
    <source>
        <dbReference type="ARBA" id="ARBA00023136"/>
    </source>
</evidence>
<dbReference type="Proteomes" id="UP000190188">
    <property type="component" value="Unassembled WGS sequence"/>
</dbReference>
<keyword evidence="4" id="KW-0732">Signal</keyword>
<sequence>MKSIWKMTGLILVSSCLLMSCVKTSVLEKLGLTVAVGYDLLQKDKLNVTSVLINPSVESKKKSEIITSEANSNKGARININNMSSHTLVSGQVRVVLFDDQLGKQGISVIIDNLSRDPFFGDMIFLAISDGSSNELLSHDYSQIPDIGMYLYEMLQQHIEDDWVPSCTVQDYRSALYSIGGDPILPILHKKDDSVEISGLALFSDDKVVGTIAPGEAYLLKLLQGKQKTDLKEISIDRNELHPFLLKKREGTVRVVISNIGSKTRFRLTSVQKLEFHVNVHMNVELQEITDHYDFRNPKAKTLLEQKIGKALSKETDRLIQKLQRMNSDAIGFGKVYRSTVRGSNLSRDKWHGMFPSAKIHSHFKVNIIRTGTTE</sequence>
<dbReference type="PANTHER" id="PTHR35789">
    <property type="entry name" value="SPORE GERMINATION PROTEIN B3"/>
    <property type="match status" value="1"/>
</dbReference>
<keyword evidence="3" id="KW-0309">Germination</keyword>
<dbReference type="Gene3D" id="3.30.300.210">
    <property type="entry name" value="Nutrient germinant receptor protein C, domain 3"/>
    <property type="match status" value="1"/>
</dbReference>
<dbReference type="Pfam" id="PF25198">
    <property type="entry name" value="Spore_GerAC_N"/>
    <property type="match status" value="1"/>
</dbReference>
<dbReference type="OrthoDB" id="2592518at2"/>
<dbReference type="InterPro" id="IPR057336">
    <property type="entry name" value="GerAC_N"/>
</dbReference>
<gene>
    <name evidence="10" type="ORF">BVG16_20990</name>
</gene>
<dbReference type="NCBIfam" id="TIGR02887">
    <property type="entry name" value="spore_ger_x_C"/>
    <property type="match status" value="1"/>
</dbReference>
<dbReference type="PANTHER" id="PTHR35789:SF1">
    <property type="entry name" value="SPORE GERMINATION PROTEIN B3"/>
    <property type="match status" value="1"/>
</dbReference>
<evidence type="ECO:0000259" key="8">
    <source>
        <dbReference type="Pfam" id="PF05504"/>
    </source>
</evidence>
<keyword evidence="6" id="KW-0564">Palmitate</keyword>
<dbReference type="InterPro" id="IPR038501">
    <property type="entry name" value="Spore_GerAC_C_sf"/>
</dbReference>
<reference evidence="10 11" key="1">
    <citation type="submission" date="2017-01" db="EMBL/GenBank/DDBJ databases">
        <title>Genome analysis of Paenibacillus selenitrireducens ES3-24.</title>
        <authorList>
            <person name="Xu D."/>
            <person name="Yao R."/>
            <person name="Zheng S."/>
        </authorList>
    </citation>
    <scope>NUCLEOTIDE SEQUENCE [LARGE SCALE GENOMIC DNA]</scope>
    <source>
        <strain evidence="10 11">ES3-24</strain>
    </source>
</reference>
<dbReference type="AlphaFoldDB" id="A0A1T2X5G0"/>
<organism evidence="10 11">
    <name type="scientific">Paenibacillus selenitireducens</name>
    <dbReference type="NCBI Taxonomy" id="1324314"/>
    <lineage>
        <taxon>Bacteria</taxon>
        <taxon>Bacillati</taxon>
        <taxon>Bacillota</taxon>
        <taxon>Bacilli</taxon>
        <taxon>Bacillales</taxon>
        <taxon>Paenibacillaceae</taxon>
        <taxon>Paenibacillus</taxon>
    </lineage>
</organism>
<dbReference type="GO" id="GO:0009847">
    <property type="term" value="P:spore germination"/>
    <property type="evidence" value="ECO:0007669"/>
    <property type="project" value="InterPro"/>
</dbReference>
<keyword evidence="11" id="KW-1185">Reference proteome</keyword>
<evidence type="ECO:0000313" key="10">
    <source>
        <dbReference type="EMBL" id="OPA75090.1"/>
    </source>
</evidence>
<dbReference type="GO" id="GO:0016020">
    <property type="term" value="C:membrane"/>
    <property type="evidence" value="ECO:0007669"/>
    <property type="project" value="UniProtKB-SubCell"/>
</dbReference>
<evidence type="ECO:0000313" key="11">
    <source>
        <dbReference type="Proteomes" id="UP000190188"/>
    </source>
</evidence>
<dbReference type="InterPro" id="IPR008844">
    <property type="entry name" value="Spore_GerAC-like"/>
</dbReference>
<proteinExistence type="inferred from homology"/>
<dbReference type="RefSeq" id="WP_078501162.1">
    <property type="nucleotide sequence ID" value="NZ_MSZX01000009.1"/>
</dbReference>
<evidence type="ECO:0000256" key="2">
    <source>
        <dbReference type="ARBA" id="ARBA00007886"/>
    </source>
</evidence>
<name>A0A1T2X5G0_9BACL</name>
<feature type="domain" description="Spore germination GerAC-like C-terminal" evidence="8">
    <location>
        <begin position="198"/>
        <end position="372"/>
    </location>
</feature>
<keyword evidence="5" id="KW-0472">Membrane</keyword>
<evidence type="ECO:0000256" key="6">
    <source>
        <dbReference type="ARBA" id="ARBA00023139"/>
    </source>
</evidence>
<comment type="subcellular location">
    <subcellularLocation>
        <location evidence="1">Membrane</location>
        <topology evidence="1">Lipid-anchor</topology>
    </subcellularLocation>
</comment>
<keyword evidence="7" id="KW-0449">Lipoprotein</keyword>
<evidence type="ECO:0000259" key="9">
    <source>
        <dbReference type="Pfam" id="PF25198"/>
    </source>
</evidence>
<dbReference type="Pfam" id="PF05504">
    <property type="entry name" value="Spore_GerAC"/>
    <property type="match status" value="1"/>
</dbReference>
<dbReference type="PROSITE" id="PS51257">
    <property type="entry name" value="PROKAR_LIPOPROTEIN"/>
    <property type="match status" value="1"/>
</dbReference>
<evidence type="ECO:0000256" key="3">
    <source>
        <dbReference type="ARBA" id="ARBA00022544"/>
    </source>
</evidence>
<feature type="domain" description="Spore germination protein N-terminal" evidence="9">
    <location>
        <begin position="26"/>
        <end position="189"/>
    </location>
</feature>
<comment type="similarity">
    <text evidence="2">Belongs to the GerABKC lipoprotein family.</text>
</comment>
<evidence type="ECO:0000256" key="7">
    <source>
        <dbReference type="ARBA" id="ARBA00023288"/>
    </source>
</evidence>
<protein>
    <submittedName>
        <fullName evidence="10">Spore gernimation protein</fullName>
    </submittedName>
</protein>
<evidence type="ECO:0000256" key="1">
    <source>
        <dbReference type="ARBA" id="ARBA00004635"/>
    </source>
</evidence>
<dbReference type="EMBL" id="MSZX01000009">
    <property type="protein sequence ID" value="OPA75090.1"/>
    <property type="molecule type" value="Genomic_DNA"/>
</dbReference>
<comment type="caution">
    <text evidence="10">The sequence shown here is derived from an EMBL/GenBank/DDBJ whole genome shotgun (WGS) entry which is preliminary data.</text>
</comment>
<evidence type="ECO:0000256" key="4">
    <source>
        <dbReference type="ARBA" id="ARBA00022729"/>
    </source>
</evidence>
<accession>A0A1T2X5G0</accession>
<dbReference type="InterPro" id="IPR046953">
    <property type="entry name" value="Spore_GerAC-like_C"/>
</dbReference>